<gene>
    <name evidence="1" type="ORF">BofuT4_uP145600.1</name>
</gene>
<evidence type="ECO:0000313" key="1">
    <source>
        <dbReference type="EMBL" id="CCD56391.1"/>
    </source>
</evidence>
<accession>G2YXP3</accession>
<dbReference type="HOGENOM" id="CLU_2527206_0_0_1"/>
<sequence>MEKAGSILRVFTSMFTKITIRIGARVDPIQHPLALVKPREPALMSVTIFETNTTNTEKDGKAFYYTMTRFRTSSMASRSKTSKS</sequence>
<dbReference type="AlphaFoldDB" id="G2YXP3"/>
<dbReference type="Proteomes" id="UP000008177">
    <property type="component" value="Unplaced contigs"/>
</dbReference>
<dbReference type="EMBL" id="FQ790360">
    <property type="protein sequence ID" value="CCD56391.1"/>
    <property type="molecule type" value="Genomic_DNA"/>
</dbReference>
<name>G2YXP3_BOTF4</name>
<organism evidence="1 2">
    <name type="scientific">Botryotinia fuckeliana (strain T4)</name>
    <name type="common">Noble rot fungus</name>
    <name type="synonym">Botrytis cinerea</name>
    <dbReference type="NCBI Taxonomy" id="999810"/>
    <lineage>
        <taxon>Eukaryota</taxon>
        <taxon>Fungi</taxon>
        <taxon>Dikarya</taxon>
        <taxon>Ascomycota</taxon>
        <taxon>Pezizomycotina</taxon>
        <taxon>Leotiomycetes</taxon>
        <taxon>Helotiales</taxon>
        <taxon>Sclerotiniaceae</taxon>
        <taxon>Botrytis</taxon>
    </lineage>
</organism>
<protein>
    <submittedName>
        <fullName evidence="1">Uncharacterized protein</fullName>
    </submittedName>
</protein>
<dbReference type="InParanoid" id="G2YXP3"/>
<reference evidence="2" key="1">
    <citation type="journal article" date="2011" name="PLoS Genet.">
        <title>Genomic analysis of the necrotrophic fungal pathogens Sclerotinia sclerotiorum and Botrytis cinerea.</title>
        <authorList>
            <person name="Amselem J."/>
            <person name="Cuomo C.A."/>
            <person name="van Kan J.A."/>
            <person name="Viaud M."/>
            <person name="Benito E.P."/>
            <person name="Couloux A."/>
            <person name="Coutinho P.M."/>
            <person name="de Vries R.P."/>
            <person name="Dyer P.S."/>
            <person name="Fillinger S."/>
            <person name="Fournier E."/>
            <person name="Gout L."/>
            <person name="Hahn M."/>
            <person name="Kohn L."/>
            <person name="Lapalu N."/>
            <person name="Plummer K.M."/>
            <person name="Pradier J.M."/>
            <person name="Quevillon E."/>
            <person name="Sharon A."/>
            <person name="Simon A."/>
            <person name="ten Have A."/>
            <person name="Tudzynski B."/>
            <person name="Tudzynski P."/>
            <person name="Wincker P."/>
            <person name="Andrew M."/>
            <person name="Anthouard V."/>
            <person name="Beever R.E."/>
            <person name="Beffa R."/>
            <person name="Benoit I."/>
            <person name="Bouzid O."/>
            <person name="Brault B."/>
            <person name="Chen Z."/>
            <person name="Choquer M."/>
            <person name="Collemare J."/>
            <person name="Cotton P."/>
            <person name="Danchin E.G."/>
            <person name="Da Silva C."/>
            <person name="Gautier A."/>
            <person name="Giraud C."/>
            <person name="Giraud T."/>
            <person name="Gonzalez C."/>
            <person name="Grossetete S."/>
            <person name="Guldener U."/>
            <person name="Henrissat B."/>
            <person name="Howlett B.J."/>
            <person name="Kodira C."/>
            <person name="Kretschmer M."/>
            <person name="Lappartient A."/>
            <person name="Leroch M."/>
            <person name="Levis C."/>
            <person name="Mauceli E."/>
            <person name="Neuveglise C."/>
            <person name="Oeser B."/>
            <person name="Pearson M."/>
            <person name="Poulain J."/>
            <person name="Poussereau N."/>
            <person name="Quesneville H."/>
            <person name="Rascle C."/>
            <person name="Schumacher J."/>
            <person name="Segurens B."/>
            <person name="Sexton A."/>
            <person name="Silva E."/>
            <person name="Sirven C."/>
            <person name="Soanes D.M."/>
            <person name="Talbot N.J."/>
            <person name="Templeton M."/>
            <person name="Yandava C."/>
            <person name="Yarden O."/>
            <person name="Zeng Q."/>
            <person name="Rollins J.A."/>
            <person name="Lebrun M.H."/>
            <person name="Dickman M."/>
        </authorList>
    </citation>
    <scope>NUCLEOTIDE SEQUENCE [LARGE SCALE GENOMIC DNA]</scope>
    <source>
        <strain evidence="2">T4</strain>
    </source>
</reference>
<evidence type="ECO:0000313" key="2">
    <source>
        <dbReference type="Proteomes" id="UP000008177"/>
    </source>
</evidence>
<proteinExistence type="predicted"/>